<keyword evidence="1" id="KW-1133">Transmembrane helix</keyword>
<dbReference type="RefSeq" id="WP_000005089.1">
    <property type="nucleotide sequence ID" value="NZ_NFCF01000063.1"/>
</dbReference>
<keyword evidence="1" id="KW-0812">Transmembrane</keyword>
<evidence type="ECO:0000256" key="1">
    <source>
        <dbReference type="SAM" id="Phobius"/>
    </source>
</evidence>
<sequence>MSETLAKGLTMIMWLFFILIIAEFIMYGAYYVKAQNTASSTLKIAERMGGFQYSYNQQKVDVEPYLKSQLNENHMYPDHWSYQFTKGKVEHNTPMEIAIKGSYEFQVFKLLPIDWGFDAKIPINVKRTGIGQVFFR</sequence>
<dbReference type="InterPro" id="IPR025469">
    <property type="entry name" value="DUF4320"/>
</dbReference>
<proteinExistence type="predicted"/>
<comment type="caution">
    <text evidence="2">The sequence shown here is derived from an EMBL/GenBank/DDBJ whole genome shotgun (WGS) entry which is preliminary data.</text>
</comment>
<evidence type="ECO:0000313" key="3">
    <source>
        <dbReference type="Proteomes" id="UP000195152"/>
    </source>
</evidence>
<evidence type="ECO:0008006" key="4">
    <source>
        <dbReference type="Google" id="ProtNLM"/>
    </source>
</evidence>
<name>A0A242W9X4_BACTU</name>
<protein>
    <recommendedName>
        <fullName evidence="4">DUF4320 domain-containing protein</fullName>
    </recommendedName>
</protein>
<gene>
    <name evidence="2" type="ORF">BK699_09445</name>
</gene>
<dbReference type="Pfam" id="PF14208">
    <property type="entry name" value="DUF4320"/>
    <property type="match status" value="1"/>
</dbReference>
<dbReference type="Proteomes" id="UP000195152">
    <property type="component" value="Unassembled WGS sequence"/>
</dbReference>
<organism evidence="2 3">
    <name type="scientific">Bacillus thuringiensis serovar mexicanensis</name>
    <dbReference type="NCBI Taxonomy" id="180868"/>
    <lineage>
        <taxon>Bacteria</taxon>
        <taxon>Bacillati</taxon>
        <taxon>Bacillota</taxon>
        <taxon>Bacilli</taxon>
        <taxon>Bacillales</taxon>
        <taxon>Bacillaceae</taxon>
        <taxon>Bacillus</taxon>
        <taxon>Bacillus cereus group</taxon>
    </lineage>
</organism>
<dbReference type="AlphaFoldDB" id="A0A242W9X4"/>
<accession>A0A242W9X4</accession>
<keyword evidence="1" id="KW-0472">Membrane</keyword>
<evidence type="ECO:0000313" key="2">
    <source>
        <dbReference type="EMBL" id="OTW50766.1"/>
    </source>
</evidence>
<dbReference type="EMBL" id="NFCF01000063">
    <property type="protein sequence ID" value="OTW50766.1"/>
    <property type="molecule type" value="Genomic_DNA"/>
</dbReference>
<feature type="transmembrane region" description="Helical" evidence="1">
    <location>
        <begin position="12"/>
        <end position="32"/>
    </location>
</feature>
<reference evidence="2 3" key="1">
    <citation type="submission" date="2016-10" db="EMBL/GenBank/DDBJ databases">
        <title>Comparative genomics of Bacillus thuringiensis reveals a path to pathogens against multiple invertebrate hosts.</title>
        <authorList>
            <person name="Zheng J."/>
            <person name="Gao Q."/>
            <person name="Liu H."/>
            <person name="Peng D."/>
            <person name="Ruan L."/>
            <person name="Sun M."/>
        </authorList>
    </citation>
    <scope>NUCLEOTIDE SEQUENCE [LARGE SCALE GENOMIC DNA]</scope>
    <source>
        <strain evidence="2">BGSC 4AC1</strain>
    </source>
</reference>